<organism evidence="2 3">
    <name type="scientific">Pleuronectes platessa</name>
    <name type="common">European plaice</name>
    <dbReference type="NCBI Taxonomy" id="8262"/>
    <lineage>
        <taxon>Eukaryota</taxon>
        <taxon>Metazoa</taxon>
        <taxon>Chordata</taxon>
        <taxon>Craniata</taxon>
        <taxon>Vertebrata</taxon>
        <taxon>Euteleostomi</taxon>
        <taxon>Actinopterygii</taxon>
        <taxon>Neopterygii</taxon>
        <taxon>Teleostei</taxon>
        <taxon>Neoteleostei</taxon>
        <taxon>Acanthomorphata</taxon>
        <taxon>Carangaria</taxon>
        <taxon>Pleuronectiformes</taxon>
        <taxon>Pleuronectoidei</taxon>
        <taxon>Pleuronectidae</taxon>
        <taxon>Pleuronectes</taxon>
    </lineage>
</organism>
<proteinExistence type="predicted"/>
<evidence type="ECO:0000313" key="3">
    <source>
        <dbReference type="Proteomes" id="UP001153269"/>
    </source>
</evidence>
<sequence length="116" mass="12296">MRGRRVGGVDGGEEDDDVKSRGGTKGGGRNKAQATTAERRERVPFSGCSAGQATKPNKQSGFRLASRQASSQAERPQQQGGVVTLIQQITLLSRPQHMSPQGPTSTLTAEPNMCSE</sequence>
<dbReference type="Proteomes" id="UP001153269">
    <property type="component" value="Unassembled WGS sequence"/>
</dbReference>
<accession>A0A9N7TTB8</accession>
<feature type="region of interest" description="Disordered" evidence="1">
    <location>
        <begin position="93"/>
        <end position="116"/>
    </location>
</feature>
<comment type="caution">
    <text evidence="2">The sequence shown here is derived from an EMBL/GenBank/DDBJ whole genome shotgun (WGS) entry which is preliminary data.</text>
</comment>
<feature type="compositionally biased region" description="Gly residues" evidence="1">
    <location>
        <begin position="1"/>
        <end position="10"/>
    </location>
</feature>
<name>A0A9N7TTB8_PLEPL</name>
<evidence type="ECO:0000256" key="1">
    <source>
        <dbReference type="SAM" id="MobiDB-lite"/>
    </source>
</evidence>
<feature type="compositionally biased region" description="Polar residues" evidence="1">
    <location>
        <begin position="67"/>
        <end position="81"/>
    </location>
</feature>
<feature type="region of interest" description="Disordered" evidence="1">
    <location>
        <begin position="1"/>
        <end position="81"/>
    </location>
</feature>
<keyword evidence="3" id="KW-1185">Reference proteome</keyword>
<dbReference type="EMBL" id="CADEAL010000323">
    <property type="protein sequence ID" value="CAB1418407.1"/>
    <property type="molecule type" value="Genomic_DNA"/>
</dbReference>
<gene>
    <name evidence="2" type="ORF">PLEPLA_LOCUS6233</name>
</gene>
<feature type="compositionally biased region" description="Polar residues" evidence="1">
    <location>
        <begin position="49"/>
        <end position="60"/>
    </location>
</feature>
<evidence type="ECO:0000313" key="2">
    <source>
        <dbReference type="EMBL" id="CAB1418407.1"/>
    </source>
</evidence>
<dbReference type="AlphaFoldDB" id="A0A9N7TTB8"/>
<protein>
    <submittedName>
        <fullName evidence="2">Uncharacterized protein</fullName>
    </submittedName>
</protein>
<reference evidence="2" key="1">
    <citation type="submission" date="2020-03" db="EMBL/GenBank/DDBJ databases">
        <authorList>
            <person name="Weist P."/>
        </authorList>
    </citation>
    <scope>NUCLEOTIDE SEQUENCE</scope>
</reference>